<dbReference type="AlphaFoldDB" id="A0A285IGA5"/>
<organism evidence="2 3">
    <name type="scientific">Orenia metallireducens</name>
    <dbReference type="NCBI Taxonomy" id="1413210"/>
    <lineage>
        <taxon>Bacteria</taxon>
        <taxon>Bacillati</taxon>
        <taxon>Bacillota</taxon>
        <taxon>Clostridia</taxon>
        <taxon>Halanaerobiales</taxon>
        <taxon>Halobacteroidaceae</taxon>
        <taxon>Orenia</taxon>
    </lineage>
</organism>
<protein>
    <submittedName>
        <fullName evidence="2">Uncharacterized protein</fullName>
    </submittedName>
</protein>
<sequence>MVDFNRRYLRKIDKGKKISPAISLIKYVPLGLIVLDFILLVTGLNRGIDKFFRDFLSLVIALTIYFQLDQIGSIFIGENYIYFDYEVISINSLNGYQFKGNKEVVFCKDDGGMTSFNIADLSVKREIEDELNKSKLSEIESQLFYFLKSMVT</sequence>
<evidence type="ECO:0000313" key="3">
    <source>
        <dbReference type="Proteomes" id="UP000219573"/>
    </source>
</evidence>
<feature type="transmembrane region" description="Helical" evidence="1">
    <location>
        <begin position="21"/>
        <end position="45"/>
    </location>
</feature>
<keyword evidence="3" id="KW-1185">Reference proteome</keyword>
<evidence type="ECO:0000313" key="2">
    <source>
        <dbReference type="EMBL" id="SNY46953.1"/>
    </source>
</evidence>
<evidence type="ECO:0000256" key="1">
    <source>
        <dbReference type="SAM" id="Phobius"/>
    </source>
</evidence>
<reference evidence="3" key="1">
    <citation type="submission" date="2017-09" db="EMBL/GenBank/DDBJ databases">
        <authorList>
            <person name="Varghese N."/>
            <person name="Submissions S."/>
        </authorList>
    </citation>
    <scope>NUCLEOTIDE SEQUENCE [LARGE SCALE GENOMIC DNA]</scope>
    <source>
        <strain evidence="3">MSL47</strain>
    </source>
</reference>
<keyword evidence="1" id="KW-0472">Membrane</keyword>
<keyword evidence="1" id="KW-0812">Transmembrane</keyword>
<keyword evidence="1" id="KW-1133">Transmembrane helix</keyword>
<accession>A0A285IGA5</accession>
<proteinExistence type="predicted"/>
<gene>
    <name evidence="2" type="ORF">SAMN06265827_14620</name>
</gene>
<dbReference type="Proteomes" id="UP000219573">
    <property type="component" value="Unassembled WGS sequence"/>
</dbReference>
<feature type="transmembrane region" description="Helical" evidence="1">
    <location>
        <begin position="51"/>
        <end position="68"/>
    </location>
</feature>
<dbReference type="EMBL" id="OBDZ01000046">
    <property type="protein sequence ID" value="SNY46953.1"/>
    <property type="molecule type" value="Genomic_DNA"/>
</dbReference>
<dbReference type="RefSeq" id="WP_097019584.1">
    <property type="nucleotide sequence ID" value="NZ_PVNB01000045.1"/>
</dbReference>
<name>A0A285IGA5_9FIRM</name>